<keyword evidence="1" id="KW-0175">Coiled coil</keyword>
<feature type="region of interest" description="Disordered" evidence="2">
    <location>
        <begin position="538"/>
        <end position="642"/>
    </location>
</feature>
<dbReference type="InterPro" id="IPR029071">
    <property type="entry name" value="Ubiquitin-like_domsf"/>
</dbReference>
<evidence type="ECO:0000313" key="5">
    <source>
        <dbReference type="Proteomes" id="UP000224006"/>
    </source>
</evidence>
<feature type="compositionally biased region" description="Pro residues" evidence="2">
    <location>
        <begin position="89"/>
        <end position="98"/>
    </location>
</feature>
<feature type="compositionally biased region" description="Basic and acidic residues" evidence="2">
    <location>
        <begin position="629"/>
        <end position="640"/>
    </location>
</feature>
<dbReference type="RefSeq" id="XP_029215850.1">
    <property type="nucleotide sequence ID" value="XM_029361035.1"/>
</dbReference>
<keyword evidence="5" id="KW-1185">Reference proteome</keyword>
<evidence type="ECO:0000256" key="2">
    <source>
        <dbReference type="SAM" id="MobiDB-lite"/>
    </source>
</evidence>
<feature type="coiled-coil region" evidence="1">
    <location>
        <begin position="340"/>
        <end position="372"/>
    </location>
</feature>
<dbReference type="Pfam" id="PF09409">
    <property type="entry name" value="PUB"/>
    <property type="match status" value="1"/>
</dbReference>
<dbReference type="Gene3D" id="1.20.58.2190">
    <property type="match status" value="1"/>
</dbReference>
<feature type="compositionally biased region" description="Low complexity" evidence="2">
    <location>
        <begin position="604"/>
        <end position="625"/>
    </location>
</feature>
<dbReference type="InterPro" id="IPR018997">
    <property type="entry name" value="PUB_domain"/>
</dbReference>
<dbReference type="SUPFAM" id="SSF143503">
    <property type="entry name" value="PUG domain-like"/>
    <property type="match status" value="1"/>
</dbReference>
<dbReference type="Gene3D" id="3.10.20.90">
    <property type="entry name" value="Phosphatidylinositol 3-kinase Catalytic Subunit, Chain A, domain 1"/>
    <property type="match status" value="1"/>
</dbReference>
<evidence type="ECO:0000313" key="4">
    <source>
        <dbReference type="EMBL" id="PFH31841.1"/>
    </source>
</evidence>
<dbReference type="InterPro" id="IPR036339">
    <property type="entry name" value="PUB-like_dom_sf"/>
</dbReference>
<dbReference type="KEGG" id="bbes:BESB_023330"/>
<comment type="caution">
    <text evidence="4">The sequence shown here is derived from an EMBL/GenBank/DDBJ whole genome shotgun (WGS) entry which is preliminary data.</text>
</comment>
<protein>
    <submittedName>
        <fullName evidence="4">PUB domain-containing protein</fullName>
    </submittedName>
</protein>
<reference evidence="4 5" key="1">
    <citation type="submission" date="2017-09" db="EMBL/GenBank/DDBJ databases">
        <title>Genome sequencing of Besnoitia besnoiti strain Bb-Ger1.</title>
        <authorList>
            <person name="Schares G."/>
            <person name="Venepally P."/>
            <person name="Lorenzi H.A."/>
        </authorList>
    </citation>
    <scope>NUCLEOTIDE SEQUENCE [LARGE SCALE GENOMIC DNA]</scope>
    <source>
        <strain evidence="4 5">Bb-Ger1</strain>
    </source>
</reference>
<dbReference type="EMBL" id="NWUJ01000013">
    <property type="protein sequence ID" value="PFH31841.1"/>
    <property type="molecule type" value="Genomic_DNA"/>
</dbReference>
<dbReference type="OrthoDB" id="440781at2759"/>
<feature type="domain" description="PUB" evidence="3">
    <location>
        <begin position="172"/>
        <end position="254"/>
    </location>
</feature>
<name>A0A2A9M6A3_BESBE</name>
<dbReference type="GeneID" id="40307393"/>
<dbReference type="AlphaFoldDB" id="A0A2A9M6A3"/>
<accession>A0A2A9M6A3</accession>
<dbReference type="PANTHER" id="PTHR23153:SF38">
    <property type="entry name" value="UBX DOMAIN-CONTAINING PROTEIN 6"/>
    <property type="match status" value="1"/>
</dbReference>
<gene>
    <name evidence="4" type="ORF">BESB_023330</name>
</gene>
<dbReference type="SUPFAM" id="SSF54236">
    <property type="entry name" value="Ubiquitin-like"/>
    <property type="match status" value="1"/>
</dbReference>
<dbReference type="VEuPathDB" id="ToxoDB:BESB_023330"/>
<proteinExistence type="predicted"/>
<dbReference type="Proteomes" id="UP000224006">
    <property type="component" value="Chromosome XII"/>
</dbReference>
<feature type="region of interest" description="Disordered" evidence="2">
    <location>
        <begin position="77"/>
        <end position="105"/>
    </location>
</feature>
<dbReference type="GO" id="GO:0005737">
    <property type="term" value="C:cytoplasm"/>
    <property type="evidence" value="ECO:0007669"/>
    <property type="project" value="TreeGrafter"/>
</dbReference>
<feature type="compositionally biased region" description="Low complexity" evidence="2">
    <location>
        <begin position="538"/>
        <end position="555"/>
    </location>
</feature>
<dbReference type="PANTHER" id="PTHR23153">
    <property type="entry name" value="UBX-RELATED"/>
    <property type="match status" value="1"/>
</dbReference>
<sequence>MEEANSKEKCEVESLLLEIGEELGRSEVQMQPFVDKLVRDNWLETAESLRSLSAAQWTQLQLPLRLEELLKRRIRSAEEGPSIASSSPSPSPSAPPSASPSFSAASAAPTPVSVVARAPAAEVKSGAEAAKDPNVFEEADFAVVYAAVTDETLFPFSLTEAIERLQLEVPREALAGVLRTLFTVIDGVLAQPSNPKKRRLRKANATFHNQVGRHRAAVQVMEAAGFCEGKMRDPASGALEDFYVMDTAYVMRLTDAHHLLSQLAPHAGVEAPPLPSAGFNPYSSSIVSASGTSYRQIAGKHADQRLVESSKLKEKIKEREQLLQTGGGEEVPLAPAVYALEELRARERAEKAELLRANATRFEEELAAANADKPSLTAADIARIKEIMGDGPSFKSRMRQQLEQLEKRKVFKSCTVRVLLPDRVILQLKFAPHQTLKLVRHHIQQFLHPQLRSAETPFGRWFLCETPPLRKVDLKKTLYEEGFVPNCTLHLKFPDECPPFPLPCLDPEALAQHNLRAPSFSLASSCAAFFASAASSGSASSSSAASPSSPSAAGARATRLEGAGAATSARAPRSPLAAGSAARSQEPVYVLPAQDGQLQPRRLSSASSTSSASSSQAPPSSPSSSGDAQRPRGLEVDALTKKTSIVRNIFRKK</sequence>
<organism evidence="4 5">
    <name type="scientific">Besnoitia besnoiti</name>
    <name type="common">Apicomplexan protozoan</name>
    <dbReference type="NCBI Taxonomy" id="94643"/>
    <lineage>
        <taxon>Eukaryota</taxon>
        <taxon>Sar</taxon>
        <taxon>Alveolata</taxon>
        <taxon>Apicomplexa</taxon>
        <taxon>Conoidasida</taxon>
        <taxon>Coccidia</taxon>
        <taxon>Eucoccidiorida</taxon>
        <taxon>Eimeriorina</taxon>
        <taxon>Sarcocystidae</taxon>
        <taxon>Besnoitia</taxon>
    </lineage>
</organism>
<dbReference type="SMART" id="SM00580">
    <property type="entry name" value="PUG"/>
    <property type="match status" value="1"/>
</dbReference>
<evidence type="ECO:0000256" key="1">
    <source>
        <dbReference type="SAM" id="Coils"/>
    </source>
</evidence>
<evidence type="ECO:0000259" key="3">
    <source>
        <dbReference type="Pfam" id="PF09409"/>
    </source>
</evidence>